<dbReference type="EMBL" id="FMBC01000008">
    <property type="protein sequence ID" value="SCC08677.1"/>
    <property type="molecule type" value="Genomic_DNA"/>
</dbReference>
<dbReference type="SUPFAM" id="SSF54909">
    <property type="entry name" value="Dimeric alpha+beta barrel"/>
    <property type="match status" value="1"/>
</dbReference>
<proteinExistence type="inferred from homology"/>
<dbReference type="AlphaFoldDB" id="A0A1C4BP77"/>
<dbReference type="PANTHER" id="PTHR37828:SF1">
    <property type="entry name" value="YCII-RELATED DOMAIN-CONTAINING PROTEIN"/>
    <property type="match status" value="1"/>
</dbReference>
<accession>A0A1C4BP77</accession>
<dbReference type="Pfam" id="PF03795">
    <property type="entry name" value="YCII"/>
    <property type="match status" value="1"/>
</dbReference>
<dbReference type="OrthoDB" id="9814407at2"/>
<feature type="domain" description="YCII-related" evidence="2">
    <location>
        <begin position="1"/>
        <end position="81"/>
    </location>
</feature>
<dbReference type="RefSeq" id="WP_090134432.1">
    <property type="nucleotide sequence ID" value="NZ_FMBC01000008.1"/>
</dbReference>
<dbReference type="InterPro" id="IPR011008">
    <property type="entry name" value="Dimeric_a/b-barrel"/>
</dbReference>
<evidence type="ECO:0000259" key="2">
    <source>
        <dbReference type="Pfam" id="PF03795"/>
    </source>
</evidence>
<reference evidence="4" key="1">
    <citation type="submission" date="2016-08" db="EMBL/GenBank/DDBJ databases">
        <authorList>
            <person name="Varghese N."/>
            <person name="Submissions Spin"/>
        </authorList>
    </citation>
    <scope>NUCLEOTIDE SEQUENCE [LARGE SCALE GENOMIC DNA]</scope>
    <source>
        <strain evidence="4">REICA_142</strain>
    </source>
</reference>
<protein>
    <submittedName>
        <fullName evidence="3">Uncharacterized conserved protein YciI, contains a putative active-site phosphohistidine</fullName>
    </submittedName>
</protein>
<organism evidence="3 4">
    <name type="scientific">Kosakonia oryziphila</name>
    <dbReference type="NCBI Taxonomy" id="1005667"/>
    <lineage>
        <taxon>Bacteria</taxon>
        <taxon>Pseudomonadati</taxon>
        <taxon>Pseudomonadota</taxon>
        <taxon>Gammaproteobacteria</taxon>
        <taxon>Enterobacterales</taxon>
        <taxon>Enterobacteriaceae</taxon>
        <taxon>Kosakonia</taxon>
    </lineage>
</organism>
<comment type="similarity">
    <text evidence="1">Belongs to the YciI family.</text>
</comment>
<dbReference type="InterPro" id="IPR005545">
    <property type="entry name" value="YCII"/>
</dbReference>
<sequence length="96" mass="10740">MFIVTLKYKKPLSEVDRFVEAHRMYLDACFKEDYFLAAGPTNPRSGGVILTRALARTALDALLQEDPFYREGVADYEIVEFEPMKCSAGMAAALGK</sequence>
<dbReference type="PANTHER" id="PTHR37828">
    <property type="entry name" value="GSR2449 PROTEIN"/>
    <property type="match status" value="1"/>
</dbReference>
<gene>
    <name evidence="3" type="ORF">GA0061070_100889</name>
</gene>
<dbReference type="Gene3D" id="3.30.70.1060">
    <property type="entry name" value="Dimeric alpha+beta barrel"/>
    <property type="match status" value="1"/>
</dbReference>
<dbReference type="Proteomes" id="UP000198515">
    <property type="component" value="Unassembled WGS sequence"/>
</dbReference>
<evidence type="ECO:0000313" key="4">
    <source>
        <dbReference type="Proteomes" id="UP000198515"/>
    </source>
</evidence>
<name>A0A1C4BP77_9ENTR</name>
<keyword evidence="4" id="KW-1185">Reference proteome</keyword>
<evidence type="ECO:0000256" key="1">
    <source>
        <dbReference type="ARBA" id="ARBA00007689"/>
    </source>
</evidence>
<evidence type="ECO:0000313" key="3">
    <source>
        <dbReference type="EMBL" id="SCC08677.1"/>
    </source>
</evidence>